<keyword evidence="6" id="KW-1133">Transmembrane helix</keyword>
<keyword evidence="4" id="KW-0967">Endosome</keyword>
<evidence type="ECO:0000256" key="2">
    <source>
        <dbReference type="ARBA" id="ARBA00004541"/>
    </source>
</evidence>
<dbReference type="Proteomes" id="UP000271098">
    <property type="component" value="Unassembled WGS sequence"/>
</dbReference>
<accession>A0A183DNE5</accession>
<keyword evidence="6" id="KW-0812">Transmembrane</keyword>
<keyword evidence="5" id="KW-0968">Cytoplasmic vesicle</keyword>
<comment type="subcellular location">
    <subcellularLocation>
        <location evidence="2">Cytoplasmic vesicle</location>
    </subcellularLocation>
    <subcellularLocation>
        <location evidence="1">Early endosome</location>
    </subcellularLocation>
    <subcellularLocation>
        <location evidence="3">Late endosome</location>
    </subcellularLocation>
</comment>
<dbReference type="GO" id="GO:0007034">
    <property type="term" value="P:vacuolar transport"/>
    <property type="evidence" value="ECO:0007669"/>
    <property type="project" value="TreeGrafter"/>
</dbReference>
<name>A0A183DNE5_9BILA</name>
<proteinExistence type="predicted"/>
<keyword evidence="8" id="KW-1185">Reference proteome</keyword>
<evidence type="ECO:0000313" key="9">
    <source>
        <dbReference type="WBParaSite" id="GPUH_0001024901-mRNA-1"/>
    </source>
</evidence>
<evidence type="ECO:0000256" key="6">
    <source>
        <dbReference type="SAM" id="Phobius"/>
    </source>
</evidence>
<gene>
    <name evidence="7" type="ORF">GPUH_LOCUS10236</name>
</gene>
<dbReference type="WBParaSite" id="GPUH_0001024901-mRNA-1">
    <property type="protein sequence ID" value="GPUH_0001024901-mRNA-1"/>
    <property type="gene ID" value="GPUH_0001024901"/>
</dbReference>
<dbReference type="GO" id="GO:0005770">
    <property type="term" value="C:late endosome"/>
    <property type="evidence" value="ECO:0007669"/>
    <property type="project" value="UniProtKB-SubCell"/>
</dbReference>
<dbReference type="GO" id="GO:0005769">
    <property type="term" value="C:early endosome"/>
    <property type="evidence" value="ECO:0007669"/>
    <property type="project" value="UniProtKB-SubCell"/>
</dbReference>
<dbReference type="PANTHER" id="PTHR13364">
    <property type="entry name" value="DEFECTIVE SPERMATOGENESIS PROTEIN 39"/>
    <property type="match status" value="1"/>
</dbReference>
<reference evidence="7 8" key="2">
    <citation type="submission" date="2018-11" db="EMBL/GenBank/DDBJ databases">
        <authorList>
            <consortium name="Pathogen Informatics"/>
        </authorList>
    </citation>
    <scope>NUCLEOTIDE SEQUENCE [LARGE SCALE GENOMIC DNA]</scope>
</reference>
<dbReference type="OrthoDB" id="9977282at2759"/>
<evidence type="ECO:0000256" key="3">
    <source>
        <dbReference type="ARBA" id="ARBA00004603"/>
    </source>
</evidence>
<dbReference type="AlphaFoldDB" id="A0A183DNE5"/>
<evidence type="ECO:0000313" key="7">
    <source>
        <dbReference type="EMBL" id="VDN17172.1"/>
    </source>
</evidence>
<evidence type="ECO:0000256" key="1">
    <source>
        <dbReference type="ARBA" id="ARBA00004412"/>
    </source>
</evidence>
<reference evidence="9" key="1">
    <citation type="submission" date="2016-06" db="UniProtKB">
        <authorList>
            <consortium name="WormBaseParasite"/>
        </authorList>
    </citation>
    <scope>IDENTIFICATION</scope>
</reference>
<evidence type="ECO:0000256" key="5">
    <source>
        <dbReference type="ARBA" id="ARBA00023329"/>
    </source>
</evidence>
<evidence type="ECO:0000313" key="8">
    <source>
        <dbReference type="Proteomes" id="UP000271098"/>
    </source>
</evidence>
<dbReference type="GO" id="GO:0006886">
    <property type="term" value="P:intracellular protein transport"/>
    <property type="evidence" value="ECO:0007669"/>
    <property type="project" value="TreeGrafter"/>
</dbReference>
<evidence type="ECO:0000256" key="4">
    <source>
        <dbReference type="ARBA" id="ARBA00022753"/>
    </source>
</evidence>
<feature type="transmembrane region" description="Helical" evidence="6">
    <location>
        <begin position="206"/>
        <end position="224"/>
    </location>
</feature>
<protein>
    <submittedName>
        <fullName evidence="9">SPX domain-containing protein</fullName>
    </submittedName>
</protein>
<dbReference type="PANTHER" id="PTHR13364:SF6">
    <property type="entry name" value="SPERMATOGENESIS-DEFECTIVE PROTEIN 39 HOMOLOG"/>
    <property type="match status" value="1"/>
</dbReference>
<keyword evidence="6" id="KW-0472">Membrane</keyword>
<dbReference type="InterPro" id="IPR040057">
    <property type="entry name" value="Spe-39"/>
</dbReference>
<sequence length="230" mass="25145">MAAHRKFTFDDPADSYWNANGPANVSLFGDVPSTSNAAAARAALEDLFESRIPFGSDDGSSNTESEPVLTVNLFKNGAGGATSGLSSLRSTEVCLFIIVKENSLDRKFSSKSAASIVSDGSADSFSNNATAQLDYSRLKSEHRKLQKHLEVFVLNQVRLERYRAADPEVTIRRLLRGDSVTLDLYRSKKEKLNLLDAALDSYDGNVIIAVSFLVGIFLYLLISFKTSFSL</sequence>
<organism evidence="9">
    <name type="scientific">Gongylonema pulchrum</name>
    <dbReference type="NCBI Taxonomy" id="637853"/>
    <lineage>
        <taxon>Eukaryota</taxon>
        <taxon>Metazoa</taxon>
        <taxon>Ecdysozoa</taxon>
        <taxon>Nematoda</taxon>
        <taxon>Chromadorea</taxon>
        <taxon>Rhabditida</taxon>
        <taxon>Spirurina</taxon>
        <taxon>Spiruromorpha</taxon>
        <taxon>Spiruroidea</taxon>
        <taxon>Gongylonematidae</taxon>
        <taxon>Gongylonema</taxon>
    </lineage>
</organism>
<dbReference type="EMBL" id="UYRT01077895">
    <property type="protein sequence ID" value="VDN17172.1"/>
    <property type="molecule type" value="Genomic_DNA"/>
</dbReference>